<evidence type="ECO:0000313" key="1">
    <source>
        <dbReference type="EMBL" id="GAI54379.1"/>
    </source>
</evidence>
<proteinExistence type="predicted"/>
<organism evidence="1">
    <name type="scientific">marine sediment metagenome</name>
    <dbReference type="NCBI Taxonomy" id="412755"/>
    <lineage>
        <taxon>unclassified sequences</taxon>
        <taxon>metagenomes</taxon>
        <taxon>ecological metagenomes</taxon>
    </lineage>
</organism>
<dbReference type="AlphaFoldDB" id="X1RFK0"/>
<dbReference type="EMBL" id="BARV01040476">
    <property type="protein sequence ID" value="GAI54379.1"/>
    <property type="molecule type" value="Genomic_DNA"/>
</dbReference>
<protein>
    <submittedName>
        <fullName evidence="1">Uncharacterized protein</fullName>
    </submittedName>
</protein>
<sequence length="161" mass="18647">DLCYLGAWALLETYLRDVVWLVLARDSPSEGGATLENKEEKGTYCDRETLAAELVRSRRNLGDIINLYRRVLKIDIKKFESSKSLFVGRKKRNKLAHSGQALGYYSHLQQHDEWQDRAGHGADDKEAPVSEEFLCDTLIQMWKLGDFLRKQFFETRHPDSI</sequence>
<feature type="non-terminal residue" evidence="1">
    <location>
        <position position="1"/>
    </location>
</feature>
<gene>
    <name evidence="1" type="ORF">S06H3_61655</name>
</gene>
<comment type="caution">
    <text evidence="1">The sequence shown here is derived from an EMBL/GenBank/DDBJ whole genome shotgun (WGS) entry which is preliminary data.</text>
</comment>
<accession>X1RFK0</accession>
<reference evidence="1" key="1">
    <citation type="journal article" date="2014" name="Front. Microbiol.">
        <title>High frequency of phylogenetically diverse reductive dehalogenase-homologous genes in deep subseafloor sedimentary metagenomes.</title>
        <authorList>
            <person name="Kawai M."/>
            <person name="Futagami T."/>
            <person name="Toyoda A."/>
            <person name="Takaki Y."/>
            <person name="Nishi S."/>
            <person name="Hori S."/>
            <person name="Arai W."/>
            <person name="Tsubouchi T."/>
            <person name="Morono Y."/>
            <person name="Uchiyama I."/>
            <person name="Ito T."/>
            <person name="Fujiyama A."/>
            <person name="Inagaki F."/>
            <person name="Takami H."/>
        </authorList>
    </citation>
    <scope>NUCLEOTIDE SEQUENCE</scope>
    <source>
        <strain evidence="1">Expedition CK06-06</strain>
    </source>
</reference>
<name>X1RFK0_9ZZZZ</name>